<feature type="compositionally biased region" description="Pro residues" evidence="1">
    <location>
        <begin position="9"/>
        <end position="37"/>
    </location>
</feature>
<evidence type="ECO:0000259" key="3">
    <source>
        <dbReference type="Pfam" id="PF13828"/>
    </source>
</evidence>
<reference evidence="4 5" key="1">
    <citation type="submission" date="2019-01" db="EMBL/GenBank/DDBJ databases">
        <title>Leucobacter muris sp. nov. isolated from the nose of a laboratory mouse.</title>
        <authorList>
            <person name="Benga L."/>
            <person name="Sproeer C."/>
            <person name="Schumann P."/>
            <person name="Verbarg S."/>
            <person name="Bunk B."/>
            <person name="Engelhardt E."/>
            <person name="Benten P.M."/>
            <person name="Sager M."/>
        </authorList>
    </citation>
    <scope>NUCLEOTIDE SEQUENCE [LARGE SCALE GENOMIC DNA]</scope>
    <source>
        <strain evidence="4 5">DSM 101948</strain>
    </source>
</reference>
<feature type="domain" description="DUF4190" evidence="3">
    <location>
        <begin position="122"/>
        <end position="176"/>
    </location>
</feature>
<proteinExistence type="predicted"/>
<sequence length="313" mass="32328">MSETNDPGKPTPPETPAPPVPPVPPAPPAPPVPPAQPEQPSFSDADAQPTTVTPQADGGQQPTTALPQFEGGQSADQQPTTALPQSQPQRFDAAPPAPPLPPQQPAPGAGYPTAPQAPMNTLAIVAFIASFFVSLAGIICGHIALGQIKKTGERGRGFALAGTIIGYVSLAITVIAVIFSIIIAATAVSVANESLSQLEQTTQELEDSTDFDALTEEPGVEESPGATAGDRSPEFCAAIDAVATASEGATGAEVPPELLDAYRQLSEIDSPNRAVYERFYLFATDPTSAAGEDMSALMEEYFDAAMDDAMACM</sequence>
<keyword evidence="2" id="KW-0472">Membrane</keyword>
<evidence type="ECO:0000256" key="1">
    <source>
        <dbReference type="SAM" id="MobiDB-lite"/>
    </source>
</evidence>
<accession>A0ABX5QGB3</accession>
<evidence type="ECO:0000313" key="4">
    <source>
        <dbReference type="EMBL" id="QAB18097.1"/>
    </source>
</evidence>
<feature type="transmembrane region" description="Helical" evidence="2">
    <location>
        <begin position="157"/>
        <end position="190"/>
    </location>
</feature>
<dbReference type="RefSeq" id="WP_017883112.1">
    <property type="nucleotide sequence ID" value="NZ_CP035037.1"/>
</dbReference>
<dbReference type="EMBL" id="CP035037">
    <property type="protein sequence ID" value="QAB18097.1"/>
    <property type="molecule type" value="Genomic_DNA"/>
</dbReference>
<feature type="region of interest" description="Disordered" evidence="1">
    <location>
        <begin position="1"/>
        <end position="113"/>
    </location>
</feature>
<feature type="compositionally biased region" description="Polar residues" evidence="1">
    <location>
        <begin position="48"/>
        <end position="66"/>
    </location>
</feature>
<keyword evidence="2" id="KW-1133">Transmembrane helix</keyword>
<evidence type="ECO:0000256" key="2">
    <source>
        <dbReference type="SAM" id="Phobius"/>
    </source>
</evidence>
<name>A0ABX5QGB3_9MICO</name>
<keyword evidence="2" id="KW-0812">Transmembrane</keyword>
<gene>
    <name evidence="4" type="ORF">Leucomu_09345</name>
</gene>
<protein>
    <submittedName>
        <fullName evidence="4">DUF4190 domain-containing protein</fullName>
    </submittedName>
</protein>
<feature type="compositionally biased region" description="Polar residues" evidence="1">
    <location>
        <begin position="74"/>
        <end position="89"/>
    </location>
</feature>
<evidence type="ECO:0000313" key="5">
    <source>
        <dbReference type="Proteomes" id="UP000285768"/>
    </source>
</evidence>
<keyword evidence="5" id="KW-1185">Reference proteome</keyword>
<organism evidence="4 5">
    <name type="scientific">Leucobacter muris</name>
    <dbReference type="NCBI Taxonomy" id="1935379"/>
    <lineage>
        <taxon>Bacteria</taxon>
        <taxon>Bacillati</taxon>
        <taxon>Actinomycetota</taxon>
        <taxon>Actinomycetes</taxon>
        <taxon>Micrococcales</taxon>
        <taxon>Microbacteriaceae</taxon>
        <taxon>Leucobacter</taxon>
    </lineage>
</organism>
<feature type="transmembrane region" description="Helical" evidence="2">
    <location>
        <begin position="122"/>
        <end position="145"/>
    </location>
</feature>
<feature type="compositionally biased region" description="Pro residues" evidence="1">
    <location>
        <begin position="95"/>
        <end position="105"/>
    </location>
</feature>
<dbReference type="InterPro" id="IPR025241">
    <property type="entry name" value="DUF4190"/>
</dbReference>
<dbReference type="Proteomes" id="UP000285768">
    <property type="component" value="Chromosome"/>
</dbReference>
<dbReference type="Pfam" id="PF13828">
    <property type="entry name" value="DUF4190"/>
    <property type="match status" value="1"/>
</dbReference>